<organism evidence="1 2">
    <name type="scientific">Amycolatopsis cynarae</name>
    <dbReference type="NCBI Taxonomy" id="2995223"/>
    <lineage>
        <taxon>Bacteria</taxon>
        <taxon>Bacillati</taxon>
        <taxon>Actinomycetota</taxon>
        <taxon>Actinomycetes</taxon>
        <taxon>Pseudonocardiales</taxon>
        <taxon>Pseudonocardiaceae</taxon>
        <taxon>Amycolatopsis</taxon>
    </lineage>
</organism>
<dbReference type="EMBL" id="CP113836">
    <property type="protein sequence ID" value="WAL63236.1"/>
    <property type="molecule type" value="Genomic_DNA"/>
</dbReference>
<reference evidence="1" key="1">
    <citation type="submission" date="2022-11" db="EMBL/GenBank/DDBJ databases">
        <authorList>
            <person name="Mo P."/>
        </authorList>
    </citation>
    <scope>NUCLEOTIDE SEQUENCE</scope>
    <source>
        <strain evidence="1">HUAS 11-8</strain>
    </source>
</reference>
<proteinExistence type="predicted"/>
<dbReference type="InterPro" id="IPR032710">
    <property type="entry name" value="NTF2-like_dom_sf"/>
</dbReference>
<dbReference type="Proteomes" id="UP001163203">
    <property type="component" value="Chromosome"/>
</dbReference>
<dbReference type="RefSeq" id="WP_268441031.1">
    <property type="nucleotide sequence ID" value="NZ_CP113836.1"/>
</dbReference>
<dbReference type="Gene3D" id="3.10.450.50">
    <property type="match status" value="1"/>
</dbReference>
<protein>
    <submittedName>
        <fullName evidence="1">Nuclear transport factor 2 family protein</fullName>
    </submittedName>
</protein>
<evidence type="ECO:0000313" key="2">
    <source>
        <dbReference type="Proteomes" id="UP001163203"/>
    </source>
</evidence>
<gene>
    <name evidence="1" type="ORF">ORV05_19610</name>
</gene>
<sequence length="142" mass="15256">MASTVERFRAAVEQRDRAALEGLFAPGVRFFSPVKFTPFEGLPTVLGVFGVLLTRVFDEFRYVGEMAGTVELDNGEPAMSHLLVFRAVVGGKQVHGIDLIQLDEAGLIKEFTVMVRPQRALTALSDAVLAGLVAEGLVPPAG</sequence>
<dbReference type="SUPFAM" id="SSF54427">
    <property type="entry name" value="NTF2-like"/>
    <property type="match status" value="1"/>
</dbReference>
<keyword evidence="2" id="KW-1185">Reference proteome</keyword>
<name>A0ABY7ATF2_9PSEU</name>
<accession>A0ABY7ATF2</accession>
<evidence type="ECO:0000313" key="1">
    <source>
        <dbReference type="EMBL" id="WAL63236.1"/>
    </source>
</evidence>